<dbReference type="PROSITE" id="PS51186">
    <property type="entry name" value="GNAT"/>
    <property type="match status" value="1"/>
</dbReference>
<reference evidence="6 7" key="1">
    <citation type="journal article" date="2019" name="Nat. Microbiol.">
        <title>Mediterranean grassland soil C-N compound turnover is dependent on rainfall and depth, and is mediated by genomically divergent microorganisms.</title>
        <authorList>
            <person name="Diamond S."/>
            <person name="Andeer P.F."/>
            <person name="Li Z."/>
            <person name="Crits-Christoph A."/>
            <person name="Burstein D."/>
            <person name="Anantharaman K."/>
            <person name="Lane K.R."/>
            <person name="Thomas B.C."/>
            <person name="Pan C."/>
            <person name="Northen T.R."/>
            <person name="Banfield J.F."/>
        </authorList>
    </citation>
    <scope>NUCLEOTIDE SEQUENCE [LARGE SCALE GENOMIC DNA]</scope>
    <source>
        <strain evidence="6">WS_11</strain>
    </source>
</reference>
<evidence type="ECO:0000313" key="6">
    <source>
        <dbReference type="EMBL" id="TMQ72463.1"/>
    </source>
</evidence>
<comment type="similarity">
    <text evidence="1">Belongs to the acetyltransferase family. RimI subfamily.</text>
</comment>
<dbReference type="PANTHER" id="PTHR43420">
    <property type="entry name" value="ACETYLTRANSFERASE"/>
    <property type="match status" value="1"/>
</dbReference>
<dbReference type="SUPFAM" id="SSF53067">
    <property type="entry name" value="Actin-like ATPase domain"/>
    <property type="match status" value="1"/>
</dbReference>
<dbReference type="AlphaFoldDB" id="A0A538U984"/>
<dbReference type="InterPro" id="IPR000182">
    <property type="entry name" value="GNAT_dom"/>
</dbReference>
<dbReference type="InterPro" id="IPR050680">
    <property type="entry name" value="YpeA/RimI_acetyltransf"/>
</dbReference>
<name>A0A538U984_UNCEI</name>
<dbReference type="Pfam" id="PF00814">
    <property type="entry name" value="TsaD"/>
    <property type="match status" value="1"/>
</dbReference>
<feature type="domain" description="N-acetyltransferase" evidence="5">
    <location>
        <begin position="246"/>
        <end position="390"/>
    </location>
</feature>
<dbReference type="SUPFAM" id="SSF55729">
    <property type="entry name" value="Acyl-CoA N-acyltransferases (Nat)"/>
    <property type="match status" value="1"/>
</dbReference>
<dbReference type="NCBIfam" id="TIGR03725">
    <property type="entry name" value="T6A_YeaZ"/>
    <property type="match status" value="1"/>
</dbReference>
<dbReference type="InterPro" id="IPR006464">
    <property type="entry name" value="AcTrfase_RimI/Ard1"/>
</dbReference>
<comment type="caution">
    <text evidence="6">The sequence shown here is derived from an EMBL/GenBank/DDBJ whole genome shotgun (WGS) entry which is preliminary data.</text>
</comment>
<gene>
    <name evidence="6" type="primary">tsaB</name>
    <name evidence="6" type="ORF">E6K81_07380</name>
</gene>
<evidence type="ECO:0000256" key="4">
    <source>
        <dbReference type="ARBA" id="ARBA00023315"/>
    </source>
</evidence>
<dbReference type="GO" id="GO:0008080">
    <property type="term" value="F:N-acetyltransferase activity"/>
    <property type="evidence" value="ECO:0007669"/>
    <property type="project" value="InterPro"/>
</dbReference>
<dbReference type="NCBIfam" id="TIGR01575">
    <property type="entry name" value="rimI"/>
    <property type="match status" value="1"/>
</dbReference>
<dbReference type="InterPro" id="IPR043129">
    <property type="entry name" value="ATPase_NBD"/>
</dbReference>
<accession>A0A538U984</accession>
<protein>
    <submittedName>
        <fullName evidence="6">tRNA (Adenosine(37)-N6)-threonylcarbamoyltransferase complex dimerization subunit type 1 TsaB</fullName>
    </submittedName>
</protein>
<dbReference type="PANTHER" id="PTHR43420:SF44">
    <property type="entry name" value="ACETYLTRANSFERASE YPEA"/>
    <property type="match status" value="1"/>
</dbReference>
<dbReference type="Pfam" id="PF00583">
    <property type="entry name" value="Acetyltransf_1"/>
    <property type="match status" value="1"/>
</dbReference>
<keyword evidence="3 6" id="KW-0808">Transferase</keyword>
<dbReference type="Proteomes" id="UP000319771">
    <property type="component" value="Unassembled WGS sequence"/>
</dbReference>
<proteinExistence type="inferred from homology"/>
<dbReference type="Gene3D" id="3.30.420.40">
    <property type="match status" value="2"/>
</dbReference>
<dbReference type="InterPro" id="IPR022496">
    <property type="entry name" value="T6A_TsaB"/>
</dbReference>
<evidence type="ECO:0000256" key="3">
    <source>
        <dbReference type="ARBA" id="ARBA00022679"/>
    </source>
</evidence>
<dbReference type="EMBL" id="VBPB01000107">
    <property type="protein sequence ID" value="TMQ72463.1"/>
    <property type="molecule type" value="Genomic_DNA"/>
</dbReference>
<keyword evidence="4" id="KW-0012">Acyltransferase</keyword>
<dbReference type="InterPro" id="IPR000905">
    <property type="entry name" value="Gcp-like_dom"/>
</dbReference>
<keyword evidence="2" id="KW-0963">Cytoplasm</keyword>
<evidence type="ECO:0000256" key="1">
    <source>
        <dbReference type="ARBA" id="ARBA00005395"/>
    </source>
</evidence>
<dbReference type="CDD" id="cd04301">
    <property type="entry name" value="NAT_SF"/>
    <property type="match status" value="1"/>
</dbReference>
<evidence type="ECO:0000256" key="2">
    <source>
        <dbReference type="ARBA" id="ARBA00022490"/>
    </source>
</evidence>
<dbReference type="Gene3D" id="3.40.630.30">
    <property type="match status" value="1"/>
</dbReference>
<evidence type="ECO:0000259" key="5">
    <source>
        <dbReference type="PROSITE" id="PS51186"/>
    </source>
</evidence>
<dbReference type="GO" id="GO:0002949">
    <property type="term" value="P:tRNA threonylcarbamoyladenosine modification"/>
    <property type="evidence" value="ECO:0007669"/>
    <property type="project" value="InterPro"/>
</dbReference>
<sequence>MIGLAIEAATEHVEILVRGAQGETLAAEVEEVGHGHTRRLTPLVALALARARVRPAELGWVAADLGPGSFTGVRVGLATAEALALASGAAVLGASSLAALALASGASGALVVPLVPAGRRDVYAGFFRADRRGTVSLLAAPRVGTTAEILAAVAEALPLLGRAAVRFVGPGAAREQALLEAAHPGSTTPGVRFGGLSADDLAHAARSGLGPRAGLPGTAEGMRPMYVRPAQAEERVRHRVTAADPVTLRPMAPTDLPAIAQVEREVFSDPWPESFFLGEITRPHVHAFVAESGGALAGYSVAWLAAGTGHLGNLAVLPGHRRRGIARRLLTHLMADATAQGCEGIALEVRVSNFAAQGLYRAHGFRLAGLRRGYYRDTGEDALVMAWHATSGSGLGDAVPDSTET</sequence>
<organism evidence="6 7">
    <name type="scientific">Eiseniibacteriota bacterium</name>
    <dbReference type="NCBI Taxonomy" id="2212470"/>
    <lineage>
        <taxon>Bacteria</taxon>
        <taxon>Candidatus Eiseniibacteriota</taxon>
    </lineage>
</organism>
<evidence type="ECO:0000313" key="7">
    <source>
        <dbReference type="Proteomes" id="UP000319771"/>
    </source>
</evidence>
<dbReference type="InterPro" id="IPR016181">
    <property type="entry name" value="Acyl_CoA_acyltransferase"/>
</dbReference>